<proteinExistence type="inferred from homology"/>
<gene>
    <name evidence="14" type="ORF">GSLYS_00019485001</name>
</gene>
<keyword evidence="4 9" id="KW-0678">Repressor</keyword>
<dbReference type="Pfam" id="PF11597">
    <property type="entry name" value="Med13_N"/>
    <property type="match status" value="1"/>
</dbReference>
<feature type="domain" description="Mediator complex subunit Med13 N-terminal" evidence="12">
    <location>
        <begin position="12"/>
        <end position="241"/>
    </location>
</feature>
<feature type="region of interest" description="Disordered" evidence="10">
    <location>
        <begin position="704"/>
        <end position="743"/>
    </location>
</feature>
<feature type="compositionally biased region" description="Basic and acidic residues" evidence="10">
    <location>
        <begin position="714"/>
        <end position="726"/>
    </location>
</feature>
<feature type="region of interest" description="Disordered" evidence="10">
    <location>
        <begin position="792"/>
        <end position="849"/>
    </location>
</feature>
<dbReference type="PANTHER" id="PTHR48249">
    <property type="entry name" value="MEDIATOR OF RNA POLYMERASE II TRANSCRIPTION SUBUNIT 13"/>
    <property type="match status" value="1"/>
</dbReference>
<accession>A0AAV2IHE4</accession>
<feature type="compositionally biased region" description="Low complexity" evidence="10">
    <location>
        <begin position="490"/>
        <end position="508"/>
    </location>
</feature>
<evidence type="ECO:0000256" key="3">
    <source>
        <dbReference type="ARBA" id="ARBA00019618"/>
    </source>
</evidence>
<feature type="region of interest" description="Disordered" evidence="10">
    <location>
        <begin position="902"/>
        <end position="926"/>
    </location>
</feature>
<feature type="compositionally biased region" description="Polar residues" evidence="10">
    <location>
        <begin position="1556"/>
        <end position="1580"/>
    </location>
</feature>
<feature type="compositionally biased region" description="Polar residues" evidence="10">
    <location>
        <begin position="1981"/>
        <end position="2000"/>
    </location>
</feature>
<evidence type="ECO:0000256" key="10">
    <source>
        <dbReference type="SAM" id="MobiDB-lite"/>
    </source>
</evidence>
<evidence type="ECO:0000259" key="11">
    <source>
        <dbReference type="Pfam" id="PF06333"/>
    </source>
</evidence>
<feature type="domain" description="Mediator complex subunit Med13 C-terminal" evidence="11">
    <location>
        <begin position="1734"/>
        <end position="2130"/>
    </location>
</feature>
<dbReference type="Proteomes" id="UP001497497">
    <property type="component" value="Unassembled WGS sequence"/>
</dbReference>
<feature type="compositionally biased region" description="Basic and acidic residues" evidence="10">
    <location>
        <begin position="439"/>
        <end position="451"/>
    </location>
</feature>
<evidence type="ECO:0000256" key="9">
    <source>
        <dbReference type="RuleBase" id="RU364134"/>
    </source>
</evidence>
<keyword evidence="8 9" id="KW-0539">Nucleus</keyword>
<dbReference type="Pfam" id="PF18296">
    <property type="entry name" value="MID_MedPIWI"/>
    <property type="match status" value="1"/>
</dbReference>
<dbReference type="GO" id="GO:0045944">
    <property type="term" value="P:positive regulation of transcription by RNA polymerase II"/>
    <property type="evidence" value="ECO:0007669"/>
    <property type="project" value="TreeGrafter"/>
</dbReference>
<feature type="region of interest" description="Disordered" evidence="10">
    <location>
        <begin position="1539"/>
        <end position="1619"/>
    </location>
</feature>
<feature type="region of interest" description="Disordered" evidence="10">
    <location>
        <begin position="486"/>
        <end position="581"/>
    </location>
</feature>
<evidence type="ECO:0000256" key="1">
    <source>
        <dbReference type="ARBA" id="ARBA00004123"/>
    </source>
</evidence>
<dbReference type="InterPro" id="IPR051139">
    <property type="entry name" value="Mediator_complx_sub13"/>
</dbReference>
<dbReference type="InterPro" id="IPR041285">
    <property type="entry name" value="MID_MedPIWI"/>
</dbReference>
<dbReference type="Pfam" id="PF06333">
    <property type="entry name" value="Med13_C"/>
    <property type="match status" value="1"/>
</dbReference>
<dbReference type="InterPro" id="IPR021643">
    <property type="entry name" value="Mediator_Med13_N"/>
</dbReference>
<feature type="region of interest" description="Disordered" evidence="10">
    <location>
        <begin position="1980"/>
        <end position="2020"/>
    </location>
</feature>
<evidence type="ECO:0000313" key="14">
    <source>
        <dbReference type="EMBL" id="CAL1546108.1"/>
    </source>
</evidence>
<evidence type="ECO:0000256" key="6">
    <source>
        <dbReference type="ARBA" id="ARBA00023159"/>
    </source>
</evidence>
<comment type="subunit">
    <text evidence="9">Component of the Mediator complex.</text>
</comment>
<protein>
    <recommendedName>
        <fullName evidence="3 9">Mediator of RNA polymerase II transcription subunit 13</fullName>
    </recommendedName>
</protein>
<dbReference type="GO" id="GO:0016592">
    <property type="term" value="C:mediator complex"/>
    <property type="evidence" value="ECO:0007669"/>
    <property type="project" value="InterPro"/>
</dbReference>
<comment type="function">
    <text evidence="9">Component of the Mediator complex, a coactivator involved in regulated transcription of nearly all RNA polymerase II-dependent genes. Mediator functions as a bridge to convey information from gene-specific regulatory proteins to the basal RNA polymerase II transcription machinery. Mediator is recruited to promoters by direct interactions with regulatory proteins and serves as a scaffold for the assembly of a functional preinitiation complex with RNA polymerase II and the general transcription factors.</text>
</comment>
<dbReference type="EMBL" id="CAXITT010000772">
    <property type="protein sequence ID" value="CAL1546108.1"/>
    <property type="molecule type" value="Genomic_DNA"/>
</dbReference>
<evidence type="ECO:0000259" key="13">
    <source>
        <dbReference type="Pfam" id="PF18296"/>
    </source>
</evidence>
<evidence type="ECO:0000256" key="8">
    <source>
        <dbReference type="ARBA" id="ARBA00023242"/>
    </source>
</evidence>
<keyword evidence="6 9" id="KW-0010">Activator</keyword>
<evidence type="ECO:0000313" key="15">
    <source>
        <dbReference type="Proteomes" id="UP001497497"/>
    </source>
</evidence>
<evidence type="ECO:0000256" key="5">
    <source>
        <dbReference type="ARBA" id="ARBA00023015"/>
    </source>
</evidence>
<feature type="region of interest" description="Disordered" evidence="10">
    <location>
        <begin position="427"/>
        <end position="466"/>
    </location>
</feature>
<comment type="caution">
    <text evidence="14">The sequence shown here is derived from an EMBL/GenBank/DDBJ whole genome shotgun (WGS) entry which is preliminary data.</text>
</comment>
<sequence>MSHPNPSGNGCSLEDCLTNLFALTDLCGIKWRRLTSDNINVEPLDDPVLIGFSRCINNDILCVWRRVQRDPEQRHPDFNSSKELWIFWYGDEPESLRLALTPDLGLKDVESGTWDRDKDKDNGLTYECRTLLFKALHNLIERSLLSKNFVRLGRWYVLPYEHGNSETGVHLSFSFHYFLHGESQVCASIEVKLRPPVWRLTNQHIALVQDNQASIQVILAPHGLCGILTGVTYSENDHNPTTAKMFADWADYYPIKDASKEDKMPNMVEVIVGGTRMRYPTCYVLVCDNEEVHGSNSVLQPMQTSILPSHNRSLARSMSQFSPPASPGDPGMGMDHHGIKIAPLIGAIPGQADNLPFINISKADALGYHLAERVRQDACLNVALNKRLSEVMSTDEQAHQQQPHVGVWNYTDPASKVNCNCVRHRKKAQGKGALGGKHSKGDKNEKLDRQLSRLSRNPVPFHRRGHQVDDLLQFDVEQMMTQTMHQPNPAFSATGTTTIASSSSSNTTPQGRSSTPMHDNVVPMDTPNSAPSPLDEPLPLASSSMDPTMPTLSPHPPSKFLTDASSGRPVGGGVAGGGGPLTDPNHMVASTVANGIVNNCVGAVATGSNNMGNNLLCTSGLVGSNNNLSVALTNNGNNLLNGSVNSANNIVNSSGDTASKPILDDANLLTAAKSGPAPSSVSVSGDQQQFSWISVTSKTESISHWVHSHQQRSNVDKQHERFDTNLKRPSLPTKGSDSDTEQGMDTLYNFDSLNMWIDLPLKRGRYESLGDSLSGDLIAPSSSFASHSRALPMVQSPSQPDPDPYEFSDEASKDPKTLTTRSRPSRDDSMARPSPLGKMDDDSRPSSRQGTMDIAVKEEVASGEQGEHNFSTYISCIFRILIFFFFYADQDLLQIFQSDSSEEDDDGVAHDSGLGSKSTDDLKPLRIPNGSLGIIPPLDLGRMYPTPPSHETNKSHSPETMTDVTNEGILTTGSMVAFHSSMENSVPLLVDPIANIKCDVFVPPVVAETIGATKYSAVDLPSGRSSPLPSIPEYKCSWSFPMPLTDSQHSQRTHYVNLPSVENISSIRTVGSGAGIDASPAIYSNSQQRTPLSYELTSPASNSSSYLNKTNNSIDNHGTNSQLPEANSLLLNVLLCDSILNLFKDHNFDSCTICVCNADINGSDVSVYLPDTSKGSSSGLKCSCAFSAAVNRRFGYNSGLFYEDEYEITGLRHDHYDHRKPSLVQIELPKSNVDGSAKSEDITPQVMNHLLGQYASPFPSCIGSHHINLLQMSTDLSHQPCTVDALQIRDANDVVSQALDVARQAMDHCLSGRYDDLYLKANCLHKWPYLRGPGCVPSNTQETIQCLKSLHPILQNAIQNKRVTRLWENTYTLQGPISWKDFHDLAGRGTEENHEPQPIPHFLVGHDRDWLTVSPYSIRFWDKQFLEPYGRMRDVLYVVVAPDNDFILQHVVAFFKELSTVYEMCRLGRHCAINKPLRDGVLRVGKHAAAKLMDEPVEDWFNFLGDSSIASKLKLYAQVCKHNLGPILCQPNLDKSMFDQGSSNSHKAQFKMPEPASNTARPATPDNQQNPNQSSAQGPGNQPGEDGKDGSQGDGSSQQKDGHIEGSDNTGEDNNPEAPGIVVYLVDPFSYGQDGETISRLAMIGLLRCYQQMALPEHLANNLSLQLVPLRTILEHKDSANKLQTLKSVAFSVFTSCKWNLGHSIMGRSLTGFGPAAAAEQYLKRKGPESFKLYSPPFILASTKSRQNQIMEAKTDMQTIIFCGYCLSEDQRWLLAVCTDEKGELMEHCTINIEIPNRNRRKKASARRPGLQKLWDFILGVVSLTCYPTRLVIGRFGRMGHGELKGWSGLLSKKNLHSASRRLKDMCGQCSVMGPSEVPCVLSVCLTSIETHPSFQVVADAMKQEEKQSSSIPLQTPRDASVTHILVFPTSATAQVNANPLQQDPQNDLTSHFELDDVFSDIHQMGEDIGLFDIFGENFDGSANSPPGSPGISTQRQNSRIHGGPSASMAENQSDPQDDFNLLQQPLAMGYYISTAPPGPLPKWFWSACPENEFVSPHVFKSALHIHESSRHDELLHKSDNRSKPHALDSHMTCDVLRYVLENYNSLSWLTFDPVLNDRRSCLPVHFVVLMQLYHALHTFV</sequence>
<comment type="similarity">
    <text evidence="2 9">Belongs to the Mediator complex subunit 13 family.</text>
</comment>
<feature type="compositionally biased region" description="Gly residues" evidence="10">
    <location>
        <begin position="569"/>
        <end position="580"/>
    </location>
</feature>
<organism evidence="14 15">
    <name type="scientific">Lymnaea stagnalis</name>
    <name type="common">Great pond snail</name>
    <name type="synonym">Helix stagnalis</name>
    <dbReference type="NCBI Taxonomy" id="6523"/>
    <lineage>
        <taxon>Eukaryota</taxon>
        <taxon>Metazoa</taxon>
        <taxon>Spiralia</taxon>
        <taxon>Lophotrochozoa</taxon>
        <taxon>Mollusca</taxon>
        <taxon>Gastropoda</taxon>
        <taxon>Heterobranchia</taxon>
        <taxon>Euthyneura</taxon>
        <taxon>Panpulmonata</taxon>
        <taxon>Hygrophila</taxon>
        <taxon>Lymnaeoidea</taxon>
        <taxon>Lymnaeidae</taxon>
        <taxon>Lymnaea</taxon>
    </lineage>
</organism>
<keyword evidence="7 9" id="KW-0804">Transcription</keyword>
<evidence type="ECO:0000256" key="2">
    <source>
        <dbReference type="ARBA" id="ARBA00009354"/>
    </source>
</evidence>
<keyword evidence="15" id="KW-1185">Reference proteome</keyword>
<evidence type="ECO:0000259" key="12">
    <source>
        <dbReference type="Pfam" id="PF11597"/>
    </source>
</evidence>
<name>A0AAV2IHE4_LYMST</name>
<dbReference type="InterPro" id="IPR009401">
    <property type="entry name" value="Med13_C"/>
</dbReference>
<evidence type="ECO:0000256" key="4">
    <source>
        <dbReference type="ARBA" id="ARBA00022491"/>
    </source>
</evidence>
<dbReference type="GO" id="GO:0003713">
    <property type="term" value="F:transcription coactivator activity"/>
    <property type="evidence" value="ECO:0007669"/>
    <property type="project" value="TreeGrafter"/>
</dbReference>
<evidence type="ECO:0000256" key="7">
    <source>
        <dbReference type="ARBA" id="ARBA00023163"/>
    </source>
</evidence>
<dbReference type="PANTHER" id="PTHR48249:SF3">
    <property type="entry name" value="MEDIATOR OF RNA POLYMERASE II TRANSCRIPTION SUBUNIT 13"/>
    <property type="match status" value="1"/>
</dbReference>
<feature type="domain" description="MID" evidence="13">
    <location>
        <begin position="1433"/>
        <end position="1698"/>
    </location>
</feature>
<reference evidence="14 15" key="1">
    <citation type="submission" date="2024-04" db="EMBL/GenBank/DDBJ databases">
        <authorList>
            <consortium name="Genoscope - CEA"/>
            <person name="William W."/>
        </authorList>
    </citation>
    <scope>NUCLEOTIDE SEQUENCE [LARGE SCALE GENOMIC DNA]</scope>
</reference>
<keyword evidence="5 9" id="KW-0805">Transcription regulation</keyword>
<comment type="subcellular location">
    <subcellularLocation>
        <location evidence="1 9">Nucleus</location>
    </subcellularLocation>
</comment>